<dbReference type="Proteomes" id="UP000199501">
    <property type="component" value="Unassembled WGS sequence"/>
</dbReference>
<dbReference type="OrthoDB" id="9811476at2"/>
<proteinExistence type="predicted"/>
<dbReference type="STRING" id="1271860.SAMN05216174_11299"/>
<dbReference type="EMBL" id="FMZZ01000012">
    <property type="protein sequence ID" value="SDD52048.1"/>
    <property type="molecule type" value="Genomic_DNA"/>
</dbReference>
<dbReference type="Pfam" id="PF04250">
    <property type="entry name" value="DUF429"/>
    <property type="match status" value="1"/>
</dbReference>
<gene>
    <name evidence="1" type="ORF">SAMN05216174_11299</name>
</gene>
<reference evidence="2" key="1">
    <citation type="submission" date="2016-10" db="EMBL/GenBank/DDBJ databases">
        <authorList>
            <person name="Varghese N."/>
            <person name="Submissions S."/>
        </authorList>
    </citation>
    <scope>NUCLEOTIDE SEQUENCE [LARGE SCALE GENOMIC DNA]</scope>
    <source>
        <strain evidence="2">IBRC-M 10403</strain>
    </source>
</reference>
<dbReference type="InterPro" id="IPR007362">
    <property type="entry name" value="DUF429"/>
</dbReference>
<evidence type="ECO:0000313" key="1">
    <source>
        <dbReference type="EMBL" id="SDD52048.1"/>
    </source>
</evidence>
<protein>
    <submittedName>
        <fullName evidence="1">Predicted nuclease (RNAse H fold)</fullName>
    </submittedName>
</protein>
<dbReference type="AlphaFoldDB" id="A0A1G6VER8"/>
<accession>A0A1G6VER8</accession>
<sequence length="223" mass="23727">MTGPVAGVDGVPGGWVIAVVRPDGSVDWRIAENAESVLAQTRDCVAVGVDIPMGLSDRHIRDCDRVARLRLGNARSSVFFAPVRAVLDGTSHAHANAISRAVTGSGISVQLWSILHKIRDWDAHDEGDRVVEVHPEVSFRALAPDVAFVSKKTALGLGQRIAALLPFVDAARALTTAPARAGADDALDALVAAWSARRWSARQAEIIGGEPDPVTKRPMRVIV</sequence>
<evidence type="ECO:0000313" key="2">
    <source>
        <dbReference type="Proteomes" id="UP000199501"/>
    </source>
</evidence>
<name>A0A1G6VER8_9PSEU</name>
<dbReference type="RefSeq" id="WP_091454582.1">
    <property type="nucleotide sequence ID" value="NZ_FMZZ01000012.1"/>
</dbReference>
<organism evidence="1 2">
    <name type="scientific">Actinokineospora iranica</name>
    <dbReference type="NCBI Taxonomy" id="1271860"/>
    <lineage>
        <taxon>Bacteria</taxon>
        <taxon>Bacillati</taxon>
        <taxon>Actinomycetota</taxon>
        <taxon>Actinomycetes</taxon>
        <taxon>Pseudonocardiales</taxon>
        <taxon>Pseudonocardiaceae</taxon>
        <taxon>Actinokineospora</taxon>
    </lineage>
</organism>
<keyword evidence="2" id="KW-1185">Reference proteome</keyword>